<reference evidence="1" key="2">
    <citation type="submission" date="2025-09" db="UniProtKB">
        <authorList>
            <consortium name="Ensembl"/>
        </authorList>
    </citation>
    <scope>IDENTIFICATION</scope>
</reference>
<keyword evidence="2" id="KW-1185">Reference proteome</keyword>
<dbReference type="Proteomes" id="UP000261580">
    <property type="component" value="Unassembled WGS sequence"/>
</dbReference>
<sequence>SHIIRSSVDLPLGRFLNSRRHMLPGKMRALARFLKGACCSSDGSVVSKRRSPCVYLQKTSDDSEGSEYLQSILRWSSSIEQ</sequence>
<organism evidence="1 2">
    <name type="scientific">Neolamprologus brichardi</name>
    <name type="common">Fairy cichlid</name>
    <name type="synonym">Lamprologus brichardi</name>
    <dbReference type="NCBI Taxonomy" id="32507"/>
    <lineage>
        <taxon>Eukaryota</taxon>
        <taxon>Metazoa</taxon>
        <taxon>Chordata</taxon>
        <taxon>Craniata</taxon>
        <taxon>Vertebrata</taxon>
        <taxon>Euteleostomi</taxon>
        <taxon>Actinopterygii</taxon>
        <taxon>Neopterygii</taxon>
        <taxon>Teleostei</taxon>
        <taxon>Neoteleostei</taxon>
        <taxon>Acanthomorphata</taxon>
        <taxon>Ovalentaria</taxon>
        <taxon>Cichlomorphae</taxon>
        <taxon>Cichliformes</taxon>
        <taxon>Cichlidae</taxon>
        <taxon>African cichlids</taxon>
        <taxon>Pseudocrenilabrinae</taxon>
        <taxon>Lamprologini</taxon>
        <taxon>Neolamprologus</taxon>
    </lineage>
</organism>
<dbReference type="AlphaFoldDB" id="A0A3Q4HSG2"/>
<dbReference type="Ensembl" id="ENSNBRT00000027433.1">
    <property type="protein sequence ID" value="ENSNBRP00000026730.1"/>
    <property type="gene ID" value="ENSNBRG00000020423.1"/>
</dbReference>
<evidence type="ECO:0000313" key="1">
    <source>
        <dbReference type="Ensembl" id="ENSNBRP00000026730.1"/>
    </source>
</evidence>
<reference evidence="1" key="1">
    <citation type="submission" date="2025-08" db="UniProtKB">
        <authorList>
            <consortium name="Ensembl"/>
        </authorList>
    </citation>
    <scope>IDENTIFICATION</scope>
</reference>
<evidence type="ECO:0000313" key="2">
    <source>
        <dbReference type="Proteomes" id="UP000261580"/>
    </source>
</evidence>
<name>A0A3Q4HSG2_NEOBR</name>
<protein>
    <submittedName>
        <fullName evidence="1">Uncharacterized protein</fullName>
    </submittedName>
</protein>
<proteinExistence type="predicted"/>
<accession>A0A3Q4HSG2</accession>